<feature type="transmembrane region" description="Helical" evidence="1">
    <location>
        <begin position="26"/>
        <end position="45"/>
    </location>
</feature>
<reference evidence="3" key="1">
    <citation type="submission" date="2016-11" db="UniProtKB">
        <authorList>
            <consortium name="WormBaseParasite"/>
        </authorList>
    </citation>
    <scope>IDENTIFICATION</scope>
</reference>
<keyword evidence="2" id="KW-1185">Reference proteome</keyword>
<dbReference type="Proteomes" id="UP000095283">
    <property type="component" value="Unplaced"/>
</dbReference>
<protein>
    <submittedName>
        <fullName evidence="3">Ovule protein</fullName>
    </submittedName>
</protein>
<evidence type="ECO:0000256" key="1">
    <source>
        <dbReference type="SAM" id="Phobius"/>
    </source>
</evidence>
<evidence type="ECO:0000313" key="3">
    <source>
        <dbReference type="WBParaSite" id="Hba_03140"/>
    </source>
</evidence>
<keyword evidence="1" id="KW-0812">Transmembrane</keyword>
<name>A0A1I7WE04_HETBA</name>
<proteinExistence type="predicted"/>
<keyword evidence="1" id="KW-0472">Membrane</keyword>
<sequence length="84" mass="10163">MDNEKHNNNTNKKCGFQFICNISFSFFYINIYNLTCLNTFTCFFFQSQERLLEIRNFIDYLCLPTWKNCSFILFFDALFFSIIS</sequence>
<evidence type="ECO:0000313" key="2">
    <source>
        <dbReference type="Proteomes" id="UP000095283"/>
    </source>
</evidence>
<dbReference type="WBParaSite" id="Hba_03140">
    <property type="protein sequence ID" value="Hba_03140"/>
    <property type="gene ID" value="Hba_03140"/>
</dbReference>
<accession>A0A1I7WE04</accession>
<organism evidence="2 3">
    <name type="scientific">Heterorhabditis bacteriophora</name>
    <name type="common">Entomopathogenic nematode worm</name>
    <dbReference type="NCBI Taxonomy" id="37862"/>
    <lineage>
        <taxon>Eukaryota</taxon>
        <taxon>Metazoa</taxon>
        <taxon>Ecdysozoa</taxon>
        <taxon>Nematoda</taxon>
        <taxon>Chromadorea</taxon>
        <taxon>Rhabditida</taxon>
        <taxon>Rhabditina</taxon>
        <taxon>Rhabditomorpha</taxon>
        <taxon>Strongyloidea</taxon>
        <taxon>Heterorhabditidae</taxon>
        <taxon>Heterorhabditis</taxon>
    </lineage>
</organism>
<keyword evidence="1" id="KW-1133">Transmembrane helix</keyword>
<dbReference type="AlphaFoldDB" id="A0A1I7WE04"/>